<evidence type="ECO:0000259" key="10">
    <source>
        <dbReference type="PROSITE" id="PS50127"/>
    </source>
</evidence>
<dbReference type="PROSITE" id="PS50127">
    <property type="entry name" value="UBC_2"/>
    <property type="match status" value="1"/>
</dbReference>
<dbReference type="InterPro" id="IPR050113">
    <property type="entry name" value="Ub_conjugating_enzyme"/>
</dbReference>
<evidence type="ECO:0000313" key="11">
    <source>
        <dbReference type="EMBL" id="TKW53976.1"/>
    </source>
</evidence>
<dbReference type="PROSITE" id="PS00183">
    <property type="entry name" value="UBC_1"/>
    <property type="match status" value="1"/>
</dbReference>
<evidence type="ECO:0000256" key="2">
    <source>
        <dbReference type="ARBA" id="ARBA00022786"/>
    </source>
</evidence>
<evidence type="ECO:0000256" key="8">
    <source>
        <dbReference type="RuleBase" id="RU362109"/>
    </source>
</evidence>
<evidence type="ECO:0000256" key="1">
    <source>
        <dbReference type="ARBA" id="ARBA00022679"/>
    </source>
</evidence>
<keyword evidence="2 8" id="KW-0833">Ubl conjugation pathway</keyword>
<dbReference type="InterPro" id="IPR023313">
    <property type="entry name" value="UBQ-conjugating_AS"/>
</dbReference>
<organism evidence="11 12">
    <name type="scientific">Colletotrichum tanaceti</name>
    <dbReference type="NCBI Taxonomy" id="1306861"/>
    <lineage>
        <taxon>Eukaryota</taxon>
        <taxon>Fungi</taxon>
        <taxon>Dikarya</taxon>
        <taxon>Ascomycota</taxon>
        <taxon>Pezizomycotina</taxon>
        <taxon>Sordariomycetes</taxon>
        <taxon>Hypocreomycetidae</taxon>
        <taxon>Glomerellales</taxon>
        <taxon>Glomerellaceae</taxon>
        <taxon>Colletotrichum</taxon>
        <taxon>Colletotrichum destructivum species complex</taxon>
    </lineage>
</organism>
<feature type="compositionally biased region" description="Polar residues" evidence="9">
    <location>
        <begin position="132"/>
        <end position="141"/>
    </location>
</feature>
<dbReference type="Gene3D" id="3.10.110.10">
    <property type="entry name" value="Ubiquitin Conjugating Enzyme"/>
    <property type="match status" value="1"/>
</dbReference>
<reference evidence="11 12" key="1">
    <citation type="journal article" date="2019" name="PLoS ONE">
        <title>Comparative genome analysis indicates high evolutionary potential of pathogenicity genes in Colletotrichum tanaceti.</title>
        <authorList>
            <person name="Lelwala R.V."/>
            <person name="Korhonen P.K."/>
            <person name="Young N.D."/>
            <person name="Scott J.B."/>
            <person name="Ades P.A."/>
            <person name="Gasser R.B."/>
            <person name="Taylor P.W.J."/>
        </authorList>
    </citation>
    <scope>NUCLEOTIDE SEQUENCE [LARGE SCALE GENOMIC DNA]</scope>
    <source>
        <strain evidence="11">BRIP57314</strain>
    </source>
</reference>
<proteinExistence type="inferred from homology"/>
<feature type="active site" description="Glycyl thioester intermediate" evidence="7">
    <location>
        <position position="231"/>
    </location>
</feature>
<dbReference type="GO" id="GO:0005524">
    <property type="term" value="F:ATP binding"/>
    <property type="evidence" value="ECO:0007669"/>
    <property type="project" value="UniProtKB-UniRule"/>
</dbReference>
<dbReference type="CDD" id="cd14311">
    <property type="entry name" value="UBA_II_E2_UBC1"/>
    <property type="match status" value="1"/>
</dbReference>
<dbReference type="AlphaFoldDB" id="A0A4V6DGW4"/>
<evidence type="ECO:0000256" key="7">
    <source>
        <dbReference type="PROSITE-ProRule" id="PRU10133"/>
    </source>
</evidence>
<evidence type="ECO:0000256" key="5">
    <source>
        <dbReference type="ARBA" id="ARBA00042179"/>
    </source>
</evidence>
<name>A0A4V6DGW4_9PEZI</name>
<keyword evidence="8" id="KW-0067">ATP-binding</keyword>
<dbReference type="SUPFAM" id="SSF54495">
    <property type="entry name" value="UBC-like"/>
    <property type="match status" value="1"/>
</dbReference>
<feature type="compositionally biased region" description="Basic residues" evidence="9">
    <location>
        <begin position="97"/>
        <end position="106"/>
    </location>
</feature>
<dbReference type="SUPFAM" id="SSF46934">
    <property type="entry name" value="UBA-like"/>
    <property type="match status" value="1"/>
</dbReference>
<comment type="similarity">
    <text evidence="8">Belongs to the ubiquitin-conjugating enzyme family.</text>
</comment>
<accession>A0A4V6DGW4</accession>
<sequence length="376" mass="42140">MKAPVCAPSRRSWQSMGAKLAAWHGPFQHHLSSFPEPLSLSDSRQEGHVHKFPAVRTFGLRLEHSNTQSTPHPHNFVLLSTLTNKRRDTAYSPPRPVTKRSPHRRQCPSLGRHSSDSTHKRTTTKPSERTSRTSPRITGTMASPKERRIAKELMDIQADRDNSGVFAYPIEEANLLHLKGSFPAPPDTPYAGGQFEVDIKIPDNYPFKSPIIKFNTKIWHPNVSSQTGAICLDTLGSGWSPVQTIKTALLSLRMLLEFPNPKDPQDAEVAKMMLENPEGFAKKAHEWAVKHAGAPPKDFDTTKWKKESAAEAKANNENRYMGYNKELVDRFVNMGFEVDAVVDAFVFVGIDRNNGADYELEEAYMGDITARLLGEQ</sequence>
<dbReference type="InterPro" id="IPR016135">
    <property type="entry name" value="UBQ-conjugating_enzyme/RWD"/>
</dbReference>
<gene>
    <name evidence="11" type="primary">UBC1</name>
    <name evidence="11" type="ORF">CTA1_8195</name>
</gene>
<dbReference type="EMBL" id="PJEX01000160">
    <property type="protein sequence ID" value="TKW53976.1"/>
    <property type="molecule type" value="Genomic_DNA"/>
</dbReference>
<dbReference type="Pfam" id="PF09288">
    <property type="entry name" value="UBA_3"/>
    <property type="match status" value="1"/>
</dbReference>
<evidence type="ECO:0000256" key="9">
    <source>
        <dbReference type="SAM" id="MobiDB-lite"/>
    </source>
</evidence>
<evidence type="ECO:0000256" key="4">
    <source>
        <dbReference type="ARBA" id="ARBA00041569"/>
    </source>
</evidence>
<keyword evidence="1" id="KW-0808">Transferase</keyword>
<dbReference type="Proteomes" id="UP000310108">
    <property type="component" value="Unassembled WGS sequence"/>
</dbReference>
<dbReference type="Pfam" id="PF00179">
    <property type="entry name" value="UQ_con"/>
    <property type="match status" value="1"/>
</dbReference>
<evidence type="ECO:0000256" key="3">
    <source>
        <dbReference type="ARBA" id="ARBA00039884"/>
    </source>
</evidence>
<feature type="region of interest" description="Disordered" evidence="9">
    <location>
        <begin position="82"/>
        <end position="147"/>
    </location>
</feature>
<dbReference type="PANTHER" id="PTHR24067">
    <property type="entry name" value="UBIQUITIN-CONJUGATING ENZYME E2"/>
    <property type="match status" value="1"/>
</dbReference>
<dbReference type="InterPro" id="IPR009060">
    <property type="entry name" value="UBA-like_sf"/>
</dbReference>
<dbReference type="STRING" id="1306861.A0A4V6DGW4"/>
<comment type="caution">
    <text evidence="11">The sequence shown here is derived from an EMBL/GenBank/DDBJ whole genome shotgun (WGS) entry which is preliminary data.</text>
</comment>
<dbReference type="CDD" id="cd23800">
    <property type="entry name" value="UBCc_UBE2K"/>
    <property type="match status" value="1"/>
</dbReference>
<protein>
    <recommendedName>
        <fullName evidence="3">Ubiquitin-conjugating enzyme E2 2</fullName>
    </recommendedName>
    <alternativeName>
        <fullName evidence="5">E2 ubiquitin-conjugating enzyme 2</fullName>
    </alternativeName>
    <alternativeName>
        <fullName evidence="6">Ubiquitin carrier protein UBC2</fullName>
    </alternativeName>
    <alternativeName>
        <fullName evidence="4">Ubiquitin-protein ligase UBC2</fullName>
    </alternativeName>
</protein>
<feature type="domain" description="UBC core" evidence="10">
    <location>
        <begin position="144"/>
        <end position="293"/>
    </location>
</feature>
<dbReference type="SMART" id="SM00212">
    <property type="entry name" value="UBCc"/>
    <property type="match status" value="1"/>
</dbReference>
<evidence type="ECO:0000256" key="6">
    <source>
        <dbReference type="ARBA" id="ARBA00042190"/>
    </source>
</evidence>
<keyword evidence="8" id="KW-0547">Nucleotide-binding</keyword>
<evidence type="ECO:0000313" key="12">
    <source>
        <dbReference type="Proteomes" id="UP000310108"/>
    </source>
</evidence>
<dbReference type="InterPro" id="IPR000608">
    <property type="entry name" value="UBC"/>
</dbReference>
<dbReference type="InterPro" id="IPR015368">
    <property type="entry name" value="UBA_C_fun"/>
</dbReference>
<dbReference type="GO" id="GO:0016740">
    <property type="term" value="F:transferase activity"/>
    <property type="evidence" value="ECO:0007669"/>
    <property type="project" value="UniProtKB-KW"/>
</dbReference>
<keyword evidence="12" id="KW-1185">Reference proteome</keyword>